<dbReference type="RefSeq" id="XP_023931335.1">
    <property type="nucleotide sequence ID" value="XM_024075567.1"/>
</dbReference>
<evidence type="ECO:0000256" key="2">
    <source>
        <dbReference type="ARBA" id="ARBA00022786"/>
    </source>
</evidence>
<protein>
    <submittedName>
        <fullName evidence="4">F-box only protein 31</fullName>
    </submittedName>
</protein>
<keyword evidence="2" id="KW-0833">Ubl conjugation pathway</keyword>
<dbReference type="PANTHER" id="PTHR10706">
    <property type="entry name" value="F-BOX FAMILY PROTEIN"/>
    <property type="match status" value="1"/>
</dbReference>
<dbReference type="STRING" id="7574.A0A2R2MMA4"/>
<sequence>MEQWFSEWLGTDLGDGDQMDDYYEHQLLIRRFKYTHIPELECKRLSWPTVTAHPVLRPGLFKASYGAHGTELILVSYKGLEMQGYKVSGDPNVPAGQISIRADLTQSLILSEEQQSSVQLLTDIDLPDAAPAVATALEQLPPQPFFLPYDCSYREPRNDCPKKCKARFLGKLQIAGHGFQDPRLTPMHWIVFNEDLFGVLWLDLRNFFTFHRVETDF</sequence>
<dbReference type="InParanoid" id="A0A2R2MMA4"/>
<reference evidence="4" key="1">
    <citation type="submission" date="2025-08" db="UniProtKB">
        <authorList>
            <consortium name="RefSeq"/>
        </authorList>
    </citation>
    <scope>IDENTIFICATION</scope>
    <source>
        <tissue evidence="4">Gonads</tissue>
    </source>
</reference>
<dbReference type="InterPro" id="IPR045048">
    <property type="entry name" value="FBXO31/39"/>
</dbReference>
<accession>A0A2R2MMA4</accession>
<dbReference type="KEGG" id="lak:106167026"/>
<dbReference type="GO" id="GO:0016567">
    <property type="term" value="P:protein ubiquitination"/>
    <property type="evidence" value="ECO:0007669"/>
    <property type="project" value="UniProtKB-UniPathway"/>
</dbReference>
<dbReference type="Pfam" id="PF12014">
    <property type="entry name" value="Cyclin_D1_bind"/>
    <property type="match status" value="1"/>
</dbReference>
<dbReference type="GeneID" id="106167026"/>
<organism evidence="3 4">
    <name type="scientific">Lingula anatina</name>
    <name type="common">Brachiopod</name>
    <name type="synonym">Lingula unguis</name>
    <dbReference type="NCBI Taxonomy" id="7574"/>
    <lineage>
        <taxon>Eukaryota</taxon>
        <taxon>Metazoa</taxon>
        <taxon>Spiralia</taxon>
        <taxon>Lophotrochozoa</taxon>
        <taxon>Brachiopoda</taxon>
        <taxon>Linguliformea</taxon>
        <taxon>Lingulata</taxon>
        <taxon>Lingulida</taxon>
        <taxon>Linguloidea</taxon>
        <taxon>Lingulidae</taxon>
        <taxon>Lingula</taxon>
    </lineage>
</organism>
<dbReference type="Proteomes" id="UP000085678">
    <property type="component" value="Unplaced"/>
</dbReference>
<proteinExistence type="predicted"/>
<dbReference type="OrthoDB" id="722566at2759"/>
<dbReference type="UniPathway" id="UPA00143"/>
<name>A0A2R2MMA4_LINAN</name>
<evidence type="ECO:0000256" key="1">
    <source>
        <dbReference type="ARBA" id="ARBA00004906"/>
    </source>
</evidence>
<comment type="pathway">
    <text evidence="1">Protein modification; protein ubiquitination.</text>
</comment>
<evidence type="ECO:0000313" key="3">
    <source>
        <dbReference type="Proteomes" id="UP000085678"/>
    </source>
</evidence>
<gene>
    <name evidence="4" type="primary">LOC106167026</name>
</gene>
<dbReference type="PANTHER" id="PTHR10706:SF130">
    <property type="entry name" value="F-BOX ONLY PROTEIN 31"/>
    <property type="match status" value="1"/>
</dbReference>
<dbReference type="AlphaFoldDB" id="A0A2R2MMA4"/>
<evidence type="ECO:0000313" key="4">
    <source>
        <dbReference type="RefSeq" id="XP_023931335.1"/>
    </source>
</evidence>
<keyword evidence="3" id="KW-1185">Reference proteome</keyword>